<evidence type="ECO:0000259" key="2">
    <source>
        <dbReference type="PROSITE" id="PS50404"/>
    </source>
</evidence>
<dbReference type="EMBL" id="JALLAZ020001451">
    <property type="protein sequence ID" value="KAL3774697.1"/>
    <property type="molecule type" value="Genomic_DNA"/>
</dbReference>
<keyword evidence="1" id="KW-0732">Signal</keyword>
<protein>
    <recommendedName>
        <fullName evidence="2">GST N-terminal domain-containing protein</fullName>
    </recommendedName>
</protein>
<evidence type="ECO:0000313" key="4">
    <source>
        <dbReference type="Proteomes" id="UP001530315"/>
    </source>
</evidence>
<comment type="caution">
    <text evidence="3">The sequence shown here is derived from an EMBL/GenBank/DDBJ whole genome shotgun (WGS) entry which is preliminary data.</text>
</comment>
<dbReference type="PANTHER" id="PTHR45288:SF1">
    <property type="entry name" value="THIOREDOXIN FAMILY PROTEIN"/>
    <property type="match status" value="1"/>
</dbReference>
<dbReference type="AlphaFoldDB" id="A0ABD3NI71"/>
<dbReference type="Gene3D" id="3.40.30.10">
    <property type="entry name" value="Glutaredoxin"/>
    <property type="match status" value="2"/>
</dbReference>
<name>A0ABD3NI71_9STRA</name>
<evidence type="ECO:0000313" key="3">
    <source>
        <dbReference type="EMBL" id="KAL3774697.1"/>
    </source>
</evidence>
<dbReference type="InterPro" id="IPR002109">
    <property type="entry name" value="Glutaredoxin"/>
</dbReference>
<dbReference type="Proteomes" id="UP001530315">
    <property type="component" value="Unassembled WGS sequence"/>
</dbReference>
<dbReference type="PROSITE" id="PS50404">
    <property type="entry name" value="GST_NTER"/>
    <property type="match status" value="1"/>
</dbReference>
<dbReference type="InterPro" id="IPR036249">
    <property type="entry name" value="Thioredoxin-like_sf"/>
</dbReference>
<accession>A0ABD3NI71</accession>
<dbReference type="PROSITE" id="PS51354">
    <property type="entry name" value="GLUTAREDOXIN_2"/>
    <property type="match status" value="2"/>
</dbReference>
<dbReference type="Pfam" id="PF00462">
    <property type="entry name" value="Glutaredoxin"/>
    <property type="match status" value="1"/>
</dbReference>
<dbReference type="Pfam" id="PF13417">
    <property type="entry name" value="GST_N_3"/>
    <property type="match status" value="1"/>
</dbReference>
<dbReference type="SUPFAM" id="SSF52833">
    <property type="entry name" value="Thioredoxin-like"/>
    <property type="match status" value="2"/>
</dbReference>
<sequence>MIGVVARTLLLPLALLLLSPVGRPSTTCSAFPSPSSVVVASGSRRRRVATAATKTELSSVPTPFDTFASGLASMFRLPRGVSVSPDDGISMSGPAAAFLPVLRRMYDVENDRHCRFVRERITELDLVVERVMPCARNSRNRAGLEAEATTTTTTTTTALLPTLIVEANGKEVALSGAENVLRFLDENFSVGAVDDGDDEEEEEDATTTTVRSIARALSELASYLPSVLRVGRGSTVCAAASSNRSTLLPLVLYSYEGNQFCRLVREALTELDLTYELRSCGKGSSRRGELSELTGGSTACPYLIDPNTGIAMAESKDIVEYLYSKYALWTPPSEFLRWASDFVIAPVLGPVFGYLAPLQAKWSYNGEGNEYEYASAVAEAKAEIYDEISSRPVVIYTYEYSPFCSEAVALLRRIGIDHVEISLGKGWIPGLLTRPEKRVALLEITRPITRCPSVFIGGKSIGGCIPAEARALMLSWNRGDLLTRDQRARADVRELHHECIFIREEGENVLVKKWTKNFVDING</sequence>
<dbReference type="CDD" id="cd02066">
    <property type="entry name" value="GRX_family"/>
    <property type="match status" value="1"/>
</dbReference>
<keyword evidence="4" id="KW-1185">Reference proteome</keyword>
<reference evidence="3 4" key="1">
    <citation type="submission" date="2024-10" db="EMBL/GenBank/DDBJ databases">
        <title>Updated reference genomes for cyclostephanoid diatoms.</title>
        <authorList>
            <person name="Roberts W.R."/>
            <person name="Alverson A.J."/>
        </authorList>
    </citation>
    <scope>NUCLEOTIDE SEQUENCE [LARGE SCALE GENOMIC DNA]</scope>
    <source>
        <strain evidence="3 4">AJA276-08</strain>
    </source>
</reference>
<gene>
    <name evidence="3" type="ORF">ACHAW5_003769</name>
</gene>
<dbReference type="PANTHER" id="PTHR45288">
    <property type="entry name" value="THIOREDOXIN FAMILY PROTEIN"/>
    <property type="match status" value="1"/>
</dbReference>
<proteinExistence type="predicted"/>
<feature type="domain" description="GST N-terminal" evidence="2">
    <location>
        <begin position="248"/>
        <end position="330"/>
    </location>
</feature>
<feature type="chain" id="PRO_5044791865" description="GST N-terminal domain-containing protein" evidence="1">
    <location>
        <begin position="25"/>
        <end position="523"/>
    </location>
</feature>
<dbReference type="InterPro" id="IPR004045">
    <property type="entry name" value="Glutathione_S-Trfase_N"/>
</dbReference>
<organism evidence="3 4">
    <name type="scientific">Stephanodiscus triporus</name>
    <dbReference type="NCBI Taxonomy" id="2934178"/>
    <lineage>
        <taxon>Eukaryota</taxon>
        <taxon>Sar</taxon>
        <taxon>Stramenopiles</taxon>
        <taxon>Ochrophyta</taxon>
        <taxon>Bacillariophyta</taxon>
        <taxon>Coscinodiscophyceae</taxon>
        <taxon>Thalassiosirophycidae</taxon>
        <taxon>Stephanodiscales</taxon>
        <taxon>Stephanodiscaceae</taxon>
        <taxon>Stephanodiscus</taxon>
    </lineage>
</organism>
<evidence type="ECO:0000256" key="1">
    <source>
        <dbReference type="SAM" id="SignalP"/>
    </source>
</evidence>
<feature type="signal peptide" evidence="1">
    <location>
        <begin position="1"/>
        <end position="24"/>
    </location>
</feature>